<name>A0ABN1ICY0_9GAMM</name>
<dbReference type="Pfam" id="PF00072">
    <property type="entry name" value="Response_reg"/>
    <property type="match status" value="1"/>
</dbReference>
<evidence type="ECO:0000256" key="1">
    <source>
        <dbReference type="ARBA" id="ARBA00000085"/>
    </source>
</evidence>
<evidence type="ECO:0000259" key="8">
    <source>
        <dbReference type="PROSITE" id="PS50110"/>
    </source>
</evidence>
<evidence type="ECO:0000256" key="4">
    <source>
        <dbReference type="ARBA" id="ARBA00022679"/>
    </source>
</evidence>
<proteinExistence type="predicted"/>
<organism evidence="9 10">
    <name type="scientific">Dokdonella soli</name>
    <dbReference type="NCBI Taxonomy" id="529810"/>
    <lineage>
        <taxon>Bacteria</taxon>
        <taxon>Pseudomonadati</taxon>
        <taxon>Pseudomonadota</taxon>
        <taxon>Gammaproteobacteria</taxon>
        <taxon>Lysobacterales</taxon>
        <taxon>Rhodanobacteraceae</taxon>
        <taxon>Dokdonella</taxon>
    </lineage>
</organism>
<dbReference type="InterPro" id="IPR036097">
    <property type="entry name" value="HisK_dim/P_sf"/>
</dbReference>
<sequence>MSIDAWLPAPVGNYLRATLIDRAHPLLLSFDAGWHLRDVQGDAAFYGIDTGDPRQSLRELQDLFIGLPLDDHQDIPFVELANGRSAHVHLIVDGPGFHVLLLDAEDARARERVQQQLGHETAIAGHEKSKAIGKLKEIRSELEHQRAALEDANALKNALIATLSHEFRTPLTSIFGYLHLLERRIDGSEHATQALNAIRRNATHLFTLAENLLEYGRGESAGSTLLHPVEVDLAALLRDLEAMFRPLAEDKGLAFRTNLVLDDAAPPLFDEVRLRQVAINLLSNAVRYTARGEVSVDIVWRDGKLGVDVRDSGIGIPPEYRDSVFKPFNHGGPSGRKGAGLGLSIVRRLIEQMQGSLTLDSQSGRGSHFHVDLPPLAHAPANAGAATARDATPFHGEGRSVLVVDDDPDIAHLLDALLCDLGFRVQVADNAAAAIEAATRQAPDVLLIDVELPGLSGNAAVFQLRSHGYCGRIVTLSATPTREARDASLRAGADYYLTKPLDIDQFVGVMQRAAQVT</sequence>
<dbReference type="SMART" id="SM00387">
    <property type="entry name" value="HATPase_c"/>
    <property type="match status" value="1"/>
</dbReference>
<keyword evidence="5" id="KW-0418">Kinase</keyword>
<dbReference type="Proteomes" id="UP001501523">
    <property type="component" value="Unassembled WGS sequence"/>
</dbReference>
<dbReference type="SUPFAM" id="SSF55874">
    <property type="entry name" value="ATPase domain of HSP90 chaperone/DNA topoisomerase II/histidine kinase"/>
    <property type="match status" value="1"/>
</dbReference>
<gene>
    <name evidence="9" type="ORF">GCM10009105_06760</name>
</gene>
<evidence type="ECO:0000259" key="7">
    <source>
        <dbReference type="PROSITE" id="PS50109"/>
    </source>
</evidence>
<dbReference type="InterPro" id="IPR036890">
    <property type="entry name" value="HATPase_C_sf"/>
</dbReference>
<dbReference type="PRINTS" id="PR00344">
    <property type="entry name" value="BCTRLSENSOR"/>
</dbReference>
<evidence type="ECO:0000313" key="10">
    <source>
        <dbReference type="Proteomes" id="UP001501523"/>
    </source>
</evidence>
<reference evidence="9 10" key="1">
    <citation type="journal article" date="2019" name="Int. J. Syst. Evol. Microbiol.">
        <title>The Global Catalogue of Microorganisms (GCM) 10K type strain sequencing project: providing services to taxonomists for standard genome sequencing and annotation.</title>
        <authorList>
            <consortium name="The Broad Institute Genomics Platform"/>
            <consortium name="The Broad Institute Genome Sequencing Center for Infectious Disease"/>
            <person name="Wu L."/>
            <person name="Ma J."/>
        </authorList>
    </citation>
    <scope>NUCLEOTIDE SEQUENCE [LARGE SCALE GENOMIC DNA]</scope>
    <source>
        <strain evidence="9 10">JCM 15421</strain>
    </source>
</reference>
<comment type="catalytic activity">
    <reaction evidence="1">
        <text>ATP + protein L-histidine = ADP + protein N-phospho-L-histidine.</text>
        <dbReference type="EC" id="2.7.13.3"/>
    </reaction>
</comment>
<dbReference type="InterPro" id="IPR003661">
    <property type="entry name" value="HisK_dim/P_dom"/>
</dbReference>
<dbReference type="EMBL" id="BAAAEU010000003">
    <property type="protein sequence ID" value="GAA0707751.1"/>
    <property type="molecule type" value="Genomic_DNA"/>
</dbReference>
<dbReference type="PANTHER" id="PTHR43047">
    <property type="entry name" value="TWO-COMPONENT HISTIDINE PROTEIN KINASE"/>
    <property type="match status" value="1"/>
</dbReference>
<evidence type="ECO:0000256" key="5">
    <source>
        <dbReference type="ARBA" id="ARBA00022777"/>
    </source>
</evidence>
<dbReference type="InterPro" id="IPR011006">
    <property type="entry name" value="CheY-like_superfamily"/>
</dbReference>
<dbReference type="PROSITE" id="PS50110">
    <property type="entry name" value="RESPONSE_REGULATORY"/>
    <property type="match status" value="1"/>
</dbReference>
<dbReference type="InterPro" id="IPR004358">
    <property type="entry name" value="Sig_transdc_His_kin-like_C"/>
</dbReference>
<dbReference type="EC" id="2.7.13.3" evidence="2"/>
<dbReference type="SMART" id="SM00448">
    <property type="entry name" value="REC"/>
    <property type="match status" value="1"/>
</dbReference>
<keyword evidence="4" id="KW-0808">Transferase</keyword>
<protein>
    <recommendedName>
        <fullName evidence="2">histidine kinase</fullName>
        <ecNumber evidence="2">2.7.13.3</ecNumber>
    </recommendedName>
</protein>
<dbReference type="InterPro" id="IPR005467">
    <property type="entry name" value="His_kinase_dom"/>
</dbReference>
<feature type="domain" description="Response regulatory" evidence="8">
    <location>
        <begin position="400"/>
        <end position="514"/>
    </location>
</feature>
<dbReference type="InterPro" id="IPR001789">
    <property type="entry name" value="Sig_transdc_resp-reg_receiver"/>
</dbReference>
<dbReference type="CDD" id="cd00082">
    <property type="entry name" value="HisKA"/>
    <property type="match status" value="1"/>
</dbReference>
<dbReference type="Gene3D" id="1.10.287.130">
    <property type="match status" value="1"/>
</dbReference>
<dbReference type="PROSITE" id="PS50109">
    <property type="entry name" value="HIS_KIN"/>
    <property type="match status" value="1"/>
</dbReference>
<evidence type="ECO:0000256" key="3">
    <source>
        <dbReference type="ARBA" id="ARBA00022553"/>
    </source>
</evidence>
<keyword evidence="10" id="KW-1185">Reference proteome</keyword>
<dbReference type="Gene3D" id="3.40.50.2300">
    <property type="match status" value="1"/>
</dbReference>
<dbReference type="Gene3D" id="3.30.565.10">
    <property type="entry name" value="Histidine kinase-like ATPase, C-terminal domain"/>
    <property type="match status" value="1"/>
</dbReference>
<evidence type="ECO:0000256" key="6">
    <source>
        <dbReference type="PROSITE-ProRule" id="PRU00169"/>
    </source>
</evidence>
<dbReference type="Pfam" id="PF00512">
    <property type="entry name" value="HisKA"/>
    <property type="match status" value="1"/>
</dbReference>
<evidence type="ECO:0000256" key="2">
    <source>
        <dbReference type="ARBA" id="ARBA00012438"/>
    </source>
</evidence>
<dbReference type="SUPFAM" id="SSF52172">
    <property type="entry name" value="CheY-like"/>
    <property type="match status" value="1"/>
</dbReference>
<keyword evidence="3 6" id="KW-0597">Phosphoprotein</keyword>
<accession>A0ABN1ICY0</accession>
<dbReference type="InterPro" id="IPR003594">
    <property type="entry name" value="HATPase_dom"/>
</dbReference>
<dbReference type="SUPFAM" id="SSF47384">
    <property type="entry name" value="Homodimeric domain of signal transducing histidine kinase"/>
    <property type="match status" value="1"/>
</dbReference>
<evidence type="ECO:0000313" key="9">
    <source>
        <dbReference type="EMBL" id="GAA0707751.1"/>
    </source>
</evidence>
<dbReference type="RefSeq" id="WP_343787171.1">
    <property type="nucleotide sequence ID" value="NZ_BAAAEU010000003.1"/>
</dbReference>
<comment type="caution">
    <text evidence="9">The sequence shown here is derived from an EMBL/GenBank/DDBJ whole genome shotgun (WGS) entry which is preliminary data.</text>
</comment>
<dbReference type="SMART" id="SM00388">
    <property type="entry name" value="HisKA"/>
    <property type="match status" value="1"/>
</dbReference>
<dbReference type="Pfam" id="PF02518">
    <property type="entry name" value="HATPase_c"/>
    <property type="match status" value="1"/>
</dbReference>
<feature type="domain" description="Histidine kinase" evidence="7">
    <location>
        <begin position="162"/>
        <end position="377"/>
    </location>
</feature>
<feature type="modified residue" description="4-aspartylphosphate" evidence="6">
    <location>
        <position position="449"/>
    </location>
</feature>